<accession>A0AAN7R5Z8</accession>
<name>A0AAN7R5Z8_TRANT</name>
<feature type="region of interest" description="Disordered" evidence="1">
    <location>
        <begin position="189"/>
        <end position="209"/>
    </location>
</feature>
<evidence type="ECO:0000256" key="1">
    <source>
        <dbReference type="SAM" id="MobiDB-lite"/>
    </source>
</evidence>
<dbReference type="AlphaFoldDB" id="A0AAN7R5Z8"/>
<dbReference type="PANTHER" id="PTHR35510">
    <property type="entry name" value="DBH-LIKE MONOOXYGENASE"/>
    <property type="match status" value="1"/>
</dbReference>
<keyword evidence="3" id="KW-1185">Reference proteome</keyword>
<feature type="compositionally biased region" description="Polar residues" evidence="1">
    <location>
        <begin position="189"/>
        <end position="201"/>
    </location>
</feature>
<dbReference type="PANTHER" id="PTHR35510:SF1">
    <property type="entry name" value="DBH-LIKE MONOOXYGENASE"/>
    <property type="match status" value="1"/>
</dbReference>
<evidence type="ECO:0000313" key="2">
    <source>
        <dbReference type="EMBL" id="KAK4791147.1"/>
    </source>
</evidence>
<proteinExistence type="predicted"/>
<organism evidence="2 3">
    <name type="scientific">Trapa natans</name>
    <name type="common">Water chestnut</name>
    <dbReference type="NCBI Taxonomy" id="22666"/>
    <lineage>
        <taxon>Eukaryota</taxon>
        <taxon>Viridiplantae</taxon>
        <taxon>Streptophyta</taxon>
        <taxon>Embryophyta</taxon>
        <taxon>Tracheophyta</taxon>
        <taxon>Spermatophyta</taxon>
        <taxon>Magnoliopsida</taxon>
        <taxon>eudicotyledons</taxon>
        <taxon>Gunneridae</taxon>
        <taxon>Pentapetalae</taxon>
        <taxon>rosids</taxon>
        <taxon>malvids</taxon>
        <taxon>Myrtales</taxon>
        <taxon>Lythraceae</taxon>
        <taxon>Trapa</taxon>
    </lineage>
</organism>
<gene>
    <name evidence="2" type="ORF">SAY86_031560</name>
</gene>
<protein>
    <submittedName>
        <fullName evidence="2">Uncharacterized protein</fullName>
    </submittedName>
</protein>
<comment type="caution">
    <text evidence="2">The sequence shown here is derived from an EMBL/GenBank/DDBJ whole genome shotgun (WGS) entry which is preliminary data.</text>
</comment>
<dbReference type="EMBL" id="JAXQNO010000009">
    <property type="protein sequence ID" value="KAK4791147.1"/>
    <property type="molecule type" value="Genomic_DNA"/>
</dbReference>
<dbReference type="Proteomes" id="UP001346149">
    <property type="component" value="Unassembled WGS sequence"/>
</dbReference>
<sequence>MEAFVKEAKMKIKRKDLDQVNEDFSDFSLSSPARKIRRLGAELRPMVEDGDVEHLISTDRSCPEVRPGRASLRIEELPPSSPINEEKALVLFKPVKSPIFQPLSPSTLSVSVHADLIPEFKKRNLWGSLSGSERSFEDDAEAADSNRNRCMAIVPWAANQFTPSIEPLAEAAEEMEMEETEGAMMEIEQSTTDGAAQQPPSQYGDMRDSNASSLPLWQHCLTPQFPPANSPIVWYR</sequence>
<evidence type="ECO:0000313" key="3">
    <source>
        <dbReference type="Proteomes" id="UP001346149"/>
    </source>
</evidence>
<reference evidence="2 3" key="1">
    <citation type="journal article" date="2023" name="Hortic Res">
        <title>Pangenome of water caltrop reveals structural variations and asymmetric subgenome divergence after allopolyploidization.</title>
        <authorList>
            <person name="Zhang X."/>
            <person name="Chen Y."/>
            <person name="Wang L."/>
            <person name="Yuan Y."/>
            <person name="Fang M."/>
            <person name="Shi L."/>
            <person name="Lu R."/>
            <person name="Comes H.P."/>
            <person name="Ma Y."/>
            <person name="Chen Y."/>
            <person name="Huang G."/>
            <person name="Zhou Y."/>
            <person name="Zheng Z."/>
            <person name="Qiu Y."/>
        </authorList>
    </citation>
    <scope>NUCLEOTIDE SEQUENCE [LARGE SCALE GENOMIC DNA]</scope>
    <source>
        <strain evidence="2">F231</strain>
    </source>
</reference>